<dbReference type="Proteomes" id="UP000283523">
    <property type="component" value="Unassembled WGS sequence"/>
</dbReference>
<comment type="caution">
    <text evidence="3">The sequence shown here is derived from an EMBL/GenBank/DDBJ whole genome shotgun (WGS) entry which is preliminary data.</text>
</comment>
<dbReference type="SUPFAM" id="SSF74650">
    <property type="entry name" value="Galactose mutarotase-like"/>
    <property type="match status" value="1"/>
</dbReference>
<feature type="chain" id="PRO_5019137792" evidence="1">
    <location>
        <begin position="20"/>
        <end position="873"/>
    </location>
</feature>
<evidence type="ECO:0000256" key="1">
    <source>
        <dbReference type="SAM" id="SignalP"/>
    </source>
</evidence>
<dbReference type="RefSeq" id="WP_119667062.1">
    <property type="nucleotide sequence ID" value="NZ_QXED01000002.1"/>
</dbReference>
<gene>
    <name evidence="3" type="ORF">DYU11_07635</name>
</gene>
<dbReference type="OrthoDB" id="9772207at2"/>
<evidence type="ECO:0000313" key="4">
    <source>
        <dbReference type="Proteomes" id="UP000283523"/>
    </source>
</evidence>
<feature type="signal peptide" evidence="1">
    <location>
        <begin position="1"/>
        <end position="19"/>
    </location>
</feature>
<keyword evidence="1" id="KW-0732">Signal</keyword>
<dbReference type="Pfam" id="PF17677">
    <property type="entry name" value="Glyco_hydro38C2"/>
    <property type="match status" value="1"/>
</dbReference>
<dbReference type="GO" id="GO:0009313">
    <property type="term" value="P:oligosaccharide catabolic process"/>
    <property type="evidence" value="ECO:0007669"/>
    <property type="project" value="TreeGrafter"/>
</dbReference>
<accession>A0A418MEH2</accession>
<dbReference type="InterPro" id="IPR041147">
    <property type="entry name" value="GH38_C"/>
</dbReference>
<dbReference type="PANTHER" id="PTHR46017:SF1">
    <property type="entry name" value="ALPHA-MANNOSIDASE 2C1"/>
    <property type="match status" value="1"/>
</dbReference>
<dbReference type="InterPro" id="IPR011013">
    <property type="entry name" value="Gal_mutarotase_sf_dom"/>
</dbReference>
<organism evidence="3 4">
    <name type="scientific">Fibrisoma montanum</name>
    <dbReference type="NCBI Taxonomy" id="2305895"/>
    <lineage>
        <taxon>Bacteria</taxon>
        <taxon>Pseudomonadati</taxon>
        <taxon>Bacteroidota</taxon>
        <taxon>Cytophagia</taxon>
        <taxon>Cytophagales</taxon>
        <taxon>Spirosomataceae</taxon>
        <taxon>Fibrisoma</taxon>
    </lineage>
</organism>
<proteinExistence type="predicted"/>
<dbReference type="GO" id="GO:0030246">
    <property type="term" value="F:carbohydrate binding"/>
    <property type="evidence" value="ECO:0007669"/>
    <property type="project" value="InterPro"/>
</dbReference>
<keyword evidence="4" id="KW-1185">Reference proteome</keyword>
<dbReference type="EMBL" id="QXED01000002">
    <property type="protein sequence ID" value="RIV25176.1"/>
    <property type="molecule type" value="Genomic_DNA"/>
</dbReference>
<dbReference type="PANTHER" id="PTHR46017">
    <property type="entry name" value="ALPHA-MANNOSIDASE 2C1"/>
    <property type="match status" value="1"/>
</dbReference>
<sequence length="873" mass="96993">MKALLPVVFLLTSALATQAQPVKRLYLANDDHTDYMWTGNEAQYDSAFVHMLDYYMGQIDSTRNNPDDFQARFNCDGSYWLRTYQKYRSPAQFDRLIGYLKSGHISSPLNALVSTYGGQPTEAVLRGMYYAGQLERQYSGPASRLRFSMAVCMENQTLPMGLSSLWAGAGAKYSWRGVCGCASRIANASLAHRNHQLYRYMGPDRRSVIMKWYNLTGENSGVGGYAETRPQRKTAGIAANFARTINDLTTLCDTVSASSTYPYNVAGAFGYGWDDLSTFVAPDFIRAAQTGTTPNRRVRVSNEEDFFRDVDRSYPNLPGESVSYGNEWDLYPASMNETTAQVRRATEKLRTAEALASFVSLKDSTFARDLTPARKQAWDAYGLYWEHDWTADGPVTRQERADWQTKQKNYITGYVDTLYNRSVTALGSHVKAVSGTAIRFYVFNPLSWIRSDVADFAFVGNDPVKVIDVQTNIEATSQVIRKGGRPYLRIWAENIPSVGYKVFEIRTGAPTRQPLAAQVNGETIQNGYYRLRLRKSGVISELVDLRAGNRNVIQSIDGRLLNDLGTTNPDAGNTVEVDNAGAVSVTLKAVSNDPIAHTVRVTLYKNSRRIEIEDSIQANFDSIKTWAFSLNLTKPTTRHEELGAILTAKKETRGGHYAARNGTSALGRYDWLTFNHFADLSEAAYGVTVSNMDCSFFKLGQSTTDSLWETSTQLNALAGGQVDGPKLGILKQNGATAFRYQFALTTHQSAFDALAAMRFSLEHQNPLVTGVVTGSAGSYPAATYSLLTVTDRNVLLWSLKPSEEGINNGLLTRFWNVTNTAVTPGLQLARPIRRAWQTTHIETNERTVSPTKGSLNVPFGPSQLNTYRLELQP</sequence>
<feature type="domain" description="Glycosyl hydrolases family 38 C-terminal" evidence="2">
    <location>
        <begin position="793"/>
        <end position="867"/>
    </location>
</feature>
<keyword evidence="3" id="KW-0378">Hydrolase</keyword>
<protein>
    <submittedName>
        <fullName evidence="3">Glycoside hydrolase</fullName>
    </submittedName>
</protein>
<dbReference type="AlphaFoldDB" id="A0A418MEH2"/>
<evidence type="ECO:0000313" key="3">
    <source>
        <dbReference type="EMBL" id="RIV25176.1"/>
    </source>
</evidence>
<reference evidence="3 4" key="1">
    <citation type="submission" date="2018-08" db="EMBL/GenBank/DDBJ databases">
        <title>Fibrisoma montanum sp. nov., isolated from Danxia mountain soil.</title>
        <authorList>
            <person name="Huang Y."/>
        </authorList>
    </citation>
    <scope>NUCLEOTIDE SEQUENCE [LARGE SCALE GENOMIC DNA]</scope>
    <source>
        <strain evidence="3 4">HYT19</strain>
    </source>
</reference>
<evidence type="ECO:0000259" key="2">
    <source>
        <dbReference type="Pfam" id="PF17677"/>
    </source>
</evidence>
<name>A0A418MEH2_9BACT</name>
<dbReference type="GO" id="GO:0004559">
    <property type="term" value="F:alpha-mannosidase activity"/>
    <property type="evidence" value="ECO:0007669"/>
    <property type="project" value="TreeGrafter"/>
</dbReference>